<feature type="non-terminal residue" evidence="3">
    <location>
        <position position="1"/>
    </location>
</feature>
<dbReference type="eggNOG" id="ENOG502T0KT">
    <property type="taxonomic scope" value="Eukaryota"/>
</dbReference>
<evidence type="ECO:0000259" key="2">
    <source>
        <dbReference type="PROSITE" id="PS51465"/>
    </source>
</evidence>
<sequence>KKNMKYIYQTLIVITLITLSSTQTYNCPAYCGSLFSYYKYDPVCAVTFNSFNVQQKKFYMNECQACKTSNLIPTLFYAEGKCKDYKNFYLCDPDLQGNQICTKEYQPVCGYSFQIKTAITYGNRCQACSALGVYKYKLGKCSKFNFLDDIIRCDNDQISKICTADYNPVCGWADKKKIKCLRYPCASSYSNGCEACADKSVEYYTKGSCPGEPEIGPDDIFDQLQVPQEQKCPIKFVKSDVTTKADATVATGELNARPAQQVLMCTENDQPVCGLYNPKMRVCITTPCGETFKNKCDACDKDYVISFTDGPCNPRDQTTQNNNQGKV</sequence>
<dbReference type="EMBL" id="GL983979">
    <property type="protein sequence ID" value="EGR30559.1"/>
    <property type="molecule type" value="Genomic_DNA"/>
</dbReference>
<dbReference type="RefSeq" id="XP_004032146.1">
    <property type="nucleotide sequence ID" value="XM_004032098.1"/>
</dbReference>
<feature type="signal peptide" evidence="1">
    <location>
        <begin position="1"/>
        <end position="22"/>
    </location>
</feature>
<dbReference type="Gene3D" id="3.30.60.30">
    <property type="match status" value="1"/>
</dbReference>
<dbReference type="InterPro" id="IPR036058">
    <property type="entry name" value="Kazal_dom_sf"/>
</dbReference>
<evidence type="ECO:0000313" key="3">
    <source>
        <dbReference type="EMBL" id="EGR30559.1"/>
    </source>
</evidence>
<accession>G0QW39</accession>
<gene>
    <name evidence="3" type="ORF">IMG5_129190</name>
</gene>
<name>G0QW39_ICHMU</name>
<protein>
    <submittedName>
        <fullName evidence="3">Kazal-type serine protease inhibitor domain protein</fullName>
    </submittedName>
</protein>
<reference evidence="3 4" key="1">
    <citation type="submission" date="2011-07" db="EMBL/GenBank/DDBJ databases">
        <authorList>
            <person name="Coyne R."/>
            <person name="Brami D."/>
            <person name="Johnson J."/>
            <person name="Hostetler J."/>
            <person name="Hannick L."/>
            <person name="Clark T."/>
            <person name="Cassidy-Hanley D."/>
            <person name="Inman J."/>
        </authorList>
    </citation>
    <scope>NUCLEOTIDE SEQUENCE [LARGE SCALE GENOMIC DNA]</scope>
    <source>
        <strain evidence="3 4">G5</strain>
    </source>
</reference>
<dbReference type="SUPFAM" id="SSF100895">
    <property type="entry name" value="Kazal-type serine protease inhibitors"/>
    <property type="match status" value="1"/>
</dbReference>
<evidence type="ECO:0000256" key="1">
    <source>
        <dbReference type="SAM" id="SignalP"/>
    </source>
</evidence>
<feature type="chain" id="PRO_5003408250" evidence="1">
    <location>
        <begin position="23"/>
        <end position="327"/>
    </location>
</feature>
<dbReference type="GeneID" id="14906672"/>
<keyword evidence="1" id="KW-0732">Signal</keyword>
<dbReference type="InParanoid" id="G0QW39"/>
<proteinExistence type="predicted"/>
<keyword evidence="4" id="KW-1185">Reference proteome</keyword>
<dbReference type="AlphaFoldDB" id="G0QW39"/>
<dbReference type="OrthoDB" id="291956at2759"/>
<evidence type="ECO:0000313" key="4">
    <source>
        <dbReference type="Proteomes" id="UP000008983"/>
    </source>
</evidence>
<dbReference type="OMA" id="NECFACA"/>
<organism evidence="3 4">
    <name type="scientific">Ichthyophthirius multifiliis</name>
    <name type="common">White spot disease agent</name>
    <name type="synonym">Ich</name>
    <dbReference type="NCBI Taxonomy" id="5932"/>
    <lineage>
        <taxon>Eukaryota</taxon>
        <taxon>Sar</taxon>
        <taxon>Alveolata</taxon>
        <taxon>Ciliophora</taxon>
        <taxon>Intramacronucleata</taxon>
        <taxon>Oligohymenophorea</taxon>
        <taxon>Hymenostomatida</taxon>
        <taxon>Ophryoglenina</taxon>
        <taxon>Ichthyophthirius</taxon>
    </lineage>
</organism>
<feature type="domain" description="Kazal-like" evidence="2">
    <location>
        <begin position="76"/>
        <end position="143"/>
    </location>
</feature>
<dbReference type="Proteomes" id="UP000008983">
    <property type="component" value="Unassembled WGS sequence"/>
</dbReference>
<dbReference type="InterPro" id="IPR002350">
    <property type="entry name" value="Kazal_dom"/>
</dbReference>
<dbReference type="PROSITE" id="PS51465">
    <property type="entry name" value="KAZAL_2"/>
    <property type="match status" value="1"/>
</dbReference>